<dbReference type="InterPro" id="IPR023346">
    <property type="entry name" value="Lysozyme-like_dom_sf"/>
</dbReference>
<keyword evidence="5" id="KW-0378">Hydrolase</keyword>
<keyword evidence="10" id="KW-0472">Membrane</keyword>
<dbReference type="Gene3D" id="1.10.3810.10">
    <property type="entry name" value="Biosynthetic peptidoglycan transglycosylase-like"/>
    <property type="match status" value="1"/>
</dbReference>
<evidence type="ECO:0000256" key="1">
    <source>
        <dbReference type="ARBA" id="ARBA00022645"/>
    </source>
</evidence>
<evidence type="ECO:0000256" key="10">
    <source>
        <dbReference type="SAM" id="Phobius"/>
    </source>
</evidence>
<feature type="domain" description="Glycosyl transferase family 51" evidence="12">
    <location>
        <begin position="175"/>
        <end position="344"/>
    </location>
</feature>
<dbReference type="RefSeq" id="WP_397083682.1">
    <property type="nucleotide sequence ID" value="NZ_JBITGY010000005.1"/>
</dbReference>
<dbReference type="InterPro" id="IPR001264">
    <property type="entry name" value="Glyco_trans_51"/>
</dbReference>
<name>A0ABW7YVW7_9ACTN</name>
<keyword evidence="4" id="KW-0808">Transferase</keyword>
<comment type="catalytic activity">
    <reaction evidence="7">
        <text>Preferential cleavage: (Ac)2-L-Lys-D-Ala-|-D-Ala. Also transpeptidation of peptidyl-alanyl moieties that are N-acyl substituents of D-alanine.</text>
        <dbReference type="EC" id="3.4.16.4"/>
    </reaction>
</comment>
<evidence type="ECO:0000256" key="9">
    <source>
        <dbReference type="SAM" id="MobiDB-lite"/>
    </source>
</evidence>
<dbReference type="PANTHER" id="PTHR32282">
    <property type="entry name" value="BINDING PROTEIN TRANSPEPTIDASE, PUTATIVE-RELATED"/>
    <property type="match status" value="1"/>
</dbReference>
<dbReference type="Gene3D" id="3.40.710.10">
    <property type="entry name" value="DD-peptidase/beta-lactamase superfamily"/>
    <property type="match status" value="1"/>
</dbReference>
<evidence type="ECO:0000313" key="14">
    <source>
        <dbReference type="Proteomes" id="UP001612741"/>
    </source>
</evidence>
<protein>
    <submittedName>
        <fullName evidence="13">Transglycosylase domain-containing protein</fullName>
    </submittedName>
</protein>
<evidence type="ECO:0000313" key="13">
    <source>
        <dbReference type="EMBL" id="MFI6500031.1"/>
    </source>
</evidence>
<evidence type="ECO:0000256" key="8">
    <source>
        <dbReference type="ARBA" id="ARBA00049902"/>
    </source>
</evidence>
<keyword evidence="6" id="KW-0511">Multifunctional enzyme</keyword>
<dbReference type="InterPro" id="IPR050396">
    <property type="entry name" value="Glycosyltr_51/Transpeptidase"/>
</dbReference>
<comment type="catalytic activity">
    <reaction evidence="8">
        <text>[GlcNAc-(1-&gt;4)-Mur2Ac(oyl-L-Ala-gamma-D-Glu-L-Lys-D-Ala-D-Ala)](n)-di-trans,octa-cis-undecaprenyl diphosphate + beta-D-GlcNAc-(1-&gt;4)-Mur2Ac(oyl-L-Ala-gamma-D-Glu-L-Lys-D-Ala-D-Ala)-di-trans,octa-cis-undecaprenyl diphosphate = [GlcNAc-(1-&gt;4)-Mur2Ac(oyl-L-Ala-gamma-D-Glu-L-Lys-D-Ala-D-Ala)](n+1)-di-trans,octa-cis-undecaprenyl diphosphate + di-trans,octa-cis-undecaprenyl diphosphate + H(+)</text>
        <dbReference type="Rhea" id="RHEA:23708"/>
        <dbReference type="Rhea" id="RHEA-COMP:9602"/>
        <dbReference type="Rhea" id="RHEA-COMP:9603"/>
        <dbReference type="ChEBI" id="CHEBI:15378"/>
        <dbReference type="ChEBI" id="CHEBI:58405"/>
        <dbReference type="ChEBI" id="CHEBI:60033"/>
        <dbReference type="ChEBI" id="CHEBI:78435"/>
        <dbReference type="EC" id="2.4.99.28"/>
    </reaction>
</comment>
<dbReference type="InterPro" id="IPR012338">
    <property type="entry name" value="Beta-lactam/transpept-like"/>
</dbReference>
<feature type="domain" description="Penicillin-binding protein transpeptidase" evidence="11">
    <location>
        <begin position="437"/>
        <end position="676"/>
    </location>
</feature>
<feature type="transmembrane region" description="Helical" evidence="10">
    <location>
        <begin position="119"/>
        <end position="141"/>
    </location>
</feature>
<evidence type="ECO:0000256" key="2">
    <source>
        <dbReference type="ARBA" id="ARBA00022670"/>
    </source>
</evidence>
<organism evidence="13 14">
    <name type="scientific">Nonomuraea typhae</name>
    <dbReference type="NCBI Taxonomy" id="2603600"/>
    <lineage>
        <taxon>Bacteria</taxon>
        <taxon>Bacillati</taxon>
        <taxon>Actinomycetota</taxon>
        <taxon>Actinomycetes</taxon>
        <taxon>Streptosporangiales</taxon>
        <taxon>Streptosporangiaceae</taxon>
        <taxon>Nonomuraea</taxon>
    </lineage>
</organism>
<evidence type="ECO:0000256" key="4">
    <source>
        <dbReference type="ARBA" id="ARBA00022679"/>
    </source>
</evidence>
<evidence type="ECO:0000256" key="3">
    <source>
        <dbReference type="ARBA" id="ARBA00022676"/>
    </source>
</evidence>
<dbReference type="InterPro" id="IPR001460">
    <property type="entry name" value="PCN-bd_Tpept"/>
</dbReference>
<feature type="compositionally biased region" description="Pro residues" evidence="9">
    <location>
        <begin position="776"/>
        <end position="790"/>
    </location>
</feature>
<feature type="region of interest" description="Disordered" evidence="9">
    <location>
        <begin position="1"/>
        <end position="109"/>
    </location>
</feature>
<keyword evidence="10" id="KW-0812">Transmembrane</keyword>
<gene>
    <name evidence="13" type="ORF">ACIBG2_21785</name>
</gene>
<dbReference type="Pfam" id="PF00905">
    <property type="entry name" value="Transpeptidase"/>
    <property type="match status" value="1"/>
</dbReference>
<dbReference type="Proteomes" id="UP001612741">
    <property type="component" value="Unassembled WGS sequence"/>
</dbReference>
<keyword evidence="10" id="KW-1133">Transmembrane helix</keyword>
<keyword evidence="1" id="KW-0121">Carboxypeptidase</keyword>
<keyword evidence="3" id="KW-0328">Glycosyltransferase</keyword>
<sequence length="852" mass="91700">MAAQSGNEQPGHPGRPQPGPAQGQGMGQGMPTQAHGMPGYDRQPGTGPQRGEYDRQPGTGPQRGEGRRPQNQDTIASPIPPRRGRGRGGPPEGPPPPGDRGRGDGGGRRWRRFIPSWKIVMAGCVVVAAGIFGMIMVGYSLTPVPTEAQAKDAVDDMGSTLTYADKTILARLGVKRIPVKTIEEIPLHVQDAVIAAENSSFRDDSGISFSGMVRSLWFTATGQQIQGASTITQQMARNYYDGLSQERSLQRKVKEIFVAVKLNQSLSKPQILLQYLNTIYFGRGANGIGAAAKYFFNKKVSELTPEEGAYLAGRIQNPSSFDTAEKSGDNGPTEFRYKYVLEQMGKLDPAKYSGLLAKSPKSPKRKADTQKDFFKGVQGYMIQTVINELKPLGIDYEDLKTGGYKITTTFDKKLMEAAKRAVNQHTRNAPKEVMATLAAVDPRTGRIRAFYGGDDYATDAWNDAFQSVKQAASAFKPYVLAAWLEQGYSLRSYLPAKGPIELPGTSPINNDHPSGATAVDVVKATASSVNTAFAKMGEKVGLESVVDIASRAGIDKERLEETKNEQSYLLTIGSSGVTAVEQAGGYSIFANGGKHIKNHVIIKATDRNGQVIVDDKNYAAVKVISPEAAADATVALQAVVKSGTGRNAALYDRPVAGKTGTNNDNKDVWFVGFTPQISTAVGMYKQECRTSKGKLVPPVNDNCPWYRGKDPAKEKKYTPQKAYSSAYEVPLPSGYQGATYPAAIWKTFMTEATKGDEVMQFPPRADTGVPENLAPKPTPTPTPTPTPDPDNPFEEEDPNVGCPLLDPACQDDGDVSVDEETGDGSGIPEGDGDSMMGRGAAVPNPMPSRRED</sequence>
<evidence type="ECO:0000259" key="12">
    <source>
        <dbReference type="Pfam" id="PF00912"/>
    </source>
</evidence>
<evidence type="ECO:0000259" key="11">
    <source>
        <dbReference type="Pfam" id="PF00905"/>
    </source>
</evidence>
<accession>A0ABW7YVW7</accession>
<comment type="caution">
    <text evidence="13">The sequence shown here is derived from an EMBL/GenBank/DDBJ whole genome shotgun (WGS) entry which is preliminary data.</text>
</comment>
<dbReference type="Pfam" id="PF00912">
    <property type="entry name" value="Transgly"/>
    <property type="match status" value="1"/>
</dbReference>
<reference evidence="13 14" key="1">
    <citation type="submission" date="2024-10" db="EMBL/GenBank/DDBJ databases">
        <title>The Natural Products Discovery Center: Release of the First 8490 Sequenced Strains for Exploring Actinobacteria Biosynthetic Diversity.</title>
        <authorList>
            <person name="Kalkreuter E."/>
            <person name="Kautsar S.A."/>
            <person name="Yang D."/>
            <person name="Bader C.D."/>
            <person name="Teijaro C.N."/>
            <person name="Fluegel L."/>
            <person name="Davis C.M."/>
            <person name="Simpson J.R."/>
            <person name="Lauterbach L."/>
            <person name="Steele A.D."/>
            <person name="Gui C."/>
            <person name="Meng S."/>
            <person name="Li G."/>
            <person name="Viehrig K."/>
            <person name="Ye F."/>
            <person name="Su P."/>
            <person name="Kiefer A.F."/>
            <person name="Nichols A."/>
            <person name="Cepeda A.J."/>
            <person name="Yan W."/>
            <person name="Fan B."/>
            <person name="Jiang Y."/>
            <person name="Adhikari A."/>
            <person name="Zheng C.-J."/>
            <person name="Schuster L."/>
            <person name="Cowan T.M."/>
            <person name="Smanski M.J."/>
            <person name="Chevrette M.G."/>
            <person name="De Carvalho L.P.S."/>
            <person name="Shen B."/>
        </authorList>
    </citation>
    <scope>NUCLEOTIDE SEQUENCE [LARGE SCALE GENOMIC DNA]</scope>
    <source>
        <strain evidence="13 14">NPDC050545</strain>
    </source>
</reference>
<evidence type="ECO:0000256" key="6">
    <source>
        <dbReference type="ARBA" id="ARBA00023268"/>
    </source>
</evidence>
<keyword evidence="14" id="KW-1185">Reference proteome</keyword>
<dbReference type="SUPFAM" id="SSF56601">
    <property type="entry name" value="beta-lactamase/transpeptidase-like"/>
    <property type="match status" value="1"/>
</dbReference>
<keyword evidence="2" id="KW-0645">Protease</keyword>
<dbReference type="EMBL" id="JBITGY010000005">
    <property type="protein sequence ID" value="MFI6500031.1"/>
    <property type="molecule type" value="Genomic_DNA"/>
</dbReference>
<dbReference type="InterPro" id="IPR036950">
    <property type="entry name" value="PBP_transglycosylase"/>
</dbReference>
<feature type="compositionally biased region" description="Acidic residues" evidence="9">
    <location>
        <begin position="809"/>
        <end position="822"/>
    </location>
</feature>
<proteinExistence type="predicted"/>
<feature type="region of interest" description="Disordered" evidence="9">
    <location>
        <begin position="760"/>
        <end position="852"/>
    </location>
</feature>
<evidence type="ECO:0000256" key="5">
    <source>
        <dbReference type="ARBA" id="ARBA00022801"/>
    </source>
</evidence>
<evidence type="ECO:0000256" key="7">
    <source>
        <dbReference type="ARBA" id="ARBA00034000"/>
    </source>
</evidence>
<dbReference type="PANTHER" id="PTHR32282:SF34">
    <property type="entry name" value="PENICILLIN-BINDING PROTEIN 1A"/>
    <property type="match status" value="1"/>
</dbReference>
<dbReference type="SUPFAM" id="SSF53955">
    <property type="entry name" value="Lysozyme-like"/>
    <property type="match status" value="1"/>
</dbReference>